<keyword evidence="3" id="KW-1185">Reference proteome</keyword>
<sequence length="850" mass="96729">MSTSHKPTKHPRFRDIDAWQALKKRDLEYAINLLVSESSLVEEFKILIVEYRAGRHNCILESIVDFIGPDWTTFVTSERTLASFSVLSTMECGLNIYYQRLGDVLREYYNAEFPLRTVFTEVSFNLIEKLSAQILPSGISPRAFDTKPRLTSAPVRTYFATGQPGGSFRMISSKHEGNQDEPCWKLSGYSMYYASQPGKLLSSNNDDDYIKALEQSNIENGGVDLLALQNSICGEMIRPPRITLDSIGLGWGLNLNDKVNNLNLLSLSLACNGITREYNLDDTFLARQCNPAARTAYQMQCKPIPFTFNHVDISTPRLEEAGWSDILEQHQFITEPIMSDRTEADRLMLVNSDNKKLKSLLEHHPKHEVFLASRHKAKVDRCQKVTADSPLLSKSKMRFLYGVSLLLSVASATEIELTWLLQKQTNSSSLTAYLTDGTSIAEKCGRTIEAKNTIDFSEVDGNGVGNFTVGNASFFIHNKPELSGGPSCSTFSNHLHTLIRCLGVNWDPEGVAKSDGPECFSGHSTELELKSFQMEAQKRKLYPRCKRIITELDGDGSPHQRYFYHQVTENIGCSDIDGCTVGSSNTQGRAYGFSVTGTCNWISAGFSVTDSWTAGSSYTCSGLKGSKVCVWYKVAHTAYIVRNQNYWCLPQCEYHKYSKQHLIASPNIQNRGGSYECKVDKECMQLGATYWDCHGKKTPNLTHCPPPGYPPKLDPNKGYLRQHLERQERKKADKIRKMLKKERKKEEKQEEKKQEEEIKKQEKGLTKQEKKEAEKYRKKLKKERKKKEKQEEKKYKEERKKQEKEAEKKDEERKKLEEEIDKQERKKNLKEGPPAVVPGNTDLKLDLFND</sequence>
<dbReference type="AlphaFoldDB" id="A0A9P9GJG2"/>
<dbReference type="RefSeq" id="XP_046046208.1">
    <property type="nucleotide sequence ID" value="XM_046195899.1"/>
</dbReference>
<comment type="caution">
    <text evidence="2">The sequence shown here is derived from an EMBL/GenBank/DDBJ whole genome shotgun (WGS) entry which is preliminary data.</text>
</comment>
<feature type="region of interest" description="Disordered" evidence="1">
    <location>
        <begin position="740"/>
        <end position="850"/>
    </location>
</feature>
<feature type="compositionally biased region" description="Basic and acidic residues" evidence="1">
    <location>
        <begin position="744"/>
        <end position="775"/>
    </location>
</feature>
<evidence type="ECO:0000313" key="3">
    <source>
        <dbReference type="Proteomes" id="UP000720189"/>
    </source>
</evidence>
<dbReference type="OrthoDB" id="3641682at2759"/>
<evidence type="ECO:0000256" key="1">
    <source>
        <dbReference type="SAM" id="MobiDB-lite"/>
    </source>
</evidence>
<accession>A0A9P9GJG2</accession>
<proteinExistence type="predicted"/>
<dbReference type="Proteomes" id="UP000720189">
    <property type="component" value="Unassembled WGS sequence"/>
</dbReference>
<feature type="compositionally biased region" description="Basic and acidic residues" evidence="1">
    <location>
        <begin position="788"/>
        <end position="830"/>
    </location>
</feature>
<protein>
    <submittedName>
        <fullName evidence="2">Uncharacterized protein</fullName>
    </submittedName>
</protein>
<feature type="compositionally biased region" description="Basic residues" evidence="1">
    <location>
        <begin position="776"/>
        <end position="787"/>
    </location>
</feature>
<gene>
    <name evidence="2" type="ORF">BKA55DRAFT_596112</name>
</gene>
<evidence type="ECO:0000313" key="2">
    <source>
        <dbReference type="EMBL" id="KAH7240694.1"/>
    </source>
</evidence>
<dbReference type="EMBL" id="JAGMUX010000013">
    <property type="protein sequence ID" value="KAH7240694.1"/>
    <property type="molecule type" value="Genomic_DNA"/>
</dbReference>
<dbReference type="GeneID" id="70225853"/>
<reference evidence="2" key="1">
    <citation type="journal article" date="2021" name="Nat. Commun.">
        <title>Genetic determinants of endophytism in the Arabidopsis root mycobiome.</title>
        <authorList>
            <person name="Mesny F."/>
            <person name="Miyauchi S."/>
            <person name="Thiergart T."/>
            <person name="Pickel B."/>
            <person name="Atanasova L."/>
            <person name="Karlsson M."/>
            <person name="Huettel B."/>
            <person name="Barry K.W."/>
            <person name="Haridas S."/>
            <person name="Chen C."/>
            <person name="Bauer D."/>
            <person name="Andreopoulos W."/>
            <person name="Pangilinan J."/>
            <person name="LaButti K."/>
            <person name="Riley R."/>
            <person name="Lipzen A."/>
            <person name="Clum A."/>
            <person name="Drula E."/>
            <person name="Henrissat B."/>
            <person name="Kohler A."/>
            <person name="Grigoriev I.V."/>
            <person name="Martin F.M."/>
            <person name="Hacquard S."/>
        </authorList>
    </citation>
    <scope>NUCLEOTIDE SEQUENCE</scope>
    <source>
        <strain evidence="2">MPI-CAGE-AT-0023</strain>
    </source>
</reference>
<organism evidence="2 3">
    <name type="scientific">Fusarium redolens</name>
    <dbReference type="NCBI Taxonomy" id="48865"/>
    <lineage>
        <taxon>Eukaryota</taxon>
        <taxon>Fungi</taxon>
        <taxon>Dikarya</taxon>
        <taxon>Ascomycota</taxon>
        <taxon>Pezizomycotina</taxon>
        <taxon>Sordariomycetes</taxon>
        <taxon>Hypocreomycetidae</taxon>
        <taxon>Hypocreales</taxon>
        <taxon>Nectriaceae</taxon>
        <taxon>Fusarium</taxon>
        <taxon>Fusarium redolens species complex</taxon>
    </lineage>
</organism>
<name>A0A9P9GJG2_FUSRE</name>